<organism evidence="1 2">
    <name type="scientific">Rubus argutus</name>
    <name type="common">Southern blackberry</name>
    <dbReference type="NCBI Taxonomy" id="59490"/>
    <lineage>
        <taxon>Eukaryota</taxon>
        <taxon>Viridiplantae</taxon>
        <taxon>Streptophyta</taxon>
        <taxon>Embryophyta</taxon>
        <taxon>Tracheophyta</taxon>
        <taxon>Spermatophyta</taxon>
        <taxon>Magnoliopsida</taxon>
        <taxon>eudicotyledons</taxon>
        <taxon>Gunneridae</taxon>
        <taxon>Pentapetalae</taxon>
        <taxon>rosids</taxon>
        <taxon>fabids</taxon>
        <taxon>Rosales</taxon>
        <taxon>Rosaceae</taxon>
        <taxon>Rosoideae</taxon>
        <taxon>Rosoideae incertae sedis</taxon>
        <taxon>Rubus</taxon>
    </lineage>
</organism>
<evidence type="ECO:0000313" key="1">
    <source>
        <dbReference type="EMBL" id="KAK9940469.1"/>
    </source>
</evidence>
<protein>
    <submittedName>
        <fullName evidence="1">Uncharacterized protein</fullName>
    </submittedName>
</protein>
<proteinExistence type="predicted"/>
<name>A0AAW1XX44_RUBAR</name>
<keyword evidence="2" id="KW-1185">Reference proteome</keyword>
<comment type="caution">
    <text evidence="1">The sequence shown here is derived from an EMBL/GenBank/DDBJ whole genome shotgun (WGS) entry which is preliminary data.</text>
</comment>
<dbReference type="EMBL" id="JBEDUW010000003">
    <property type="protein sequence ID" value="KAK9940469.1"/>
    <property type="molecule type" value="Genomic_DNA"/>
</dbReference>
<reference evidence="1 2" key="1">
    <citation type="journal article" date="2023" name="G3 (Bethesda)">
        <title>A chromosome-length genome assembly and annotation of blackberry (Rubus argutus, cv. 'Hillquist').</title>
        <authorList>
            <person name="Bruna T."/>
            <person name="Aryal R."/>
            <person name="Dudchenko O."/>
            <person name="Sargent D.J."/>
            <person name="Mead D."/>
            <person name="Buti M."/>
            <person name="Cavallini A."/>
            <person name="Hytonen T."/>
            <person name="Andres J."/>
            <person name="Pham M."/>
            <person name="Weisz D."/>
            <person name="Mascagni F."/>
            <person name="Usai G."/>
            <person name="Natali L."/>
            <person name="Bassil N."/>
            <person name="Fernandez G.E."/>
            <person name="Lomsadze A."/>
            <person name="Armour M."/>
            <person name="Olukolu B."/>
            <person name="Poorten T."/>
            <person name="Britton C."/>
            <person name="Davik J."/>
            <person name="Ashrafi H."/>
            <person name="Aiden E.L."/>
            <person name="Borodovsky M."/>
            <person name="Worthington M."/>
        </authorList>
    </citation>
    <scope>NUCLEOTIDE SEQUENCE [LARGE SCALE GENOMIC DNA]</scope>
    <source>
        <strain evidence="1">PI 553951</strain>
    </source>
</reference>
<dbReference type="Proteomes" id="UP001457282">
    <property type="component" value="Unassembled WGS sequence"/>
</dbReference>
<accession>A0AAW1XX44</accession>
<sequence length="81" mass="8743">MGLVQQRMVIVVAGFGRMPKIVMVCDKLPRSMPEREHGLEGESSSWASIWTGEAVMTASDSRARALIVAAGGLQVIGLWLC</sequence>
<gene>
    <name evidence="1" type="ORF">M0R45_017130</name>
</gene>
<dbReference type="AlphaFoldDB" id="A0AAW1XX44"/>
<evidence type="ECO:0000313" key="2">
    <source>
        <dbReference type="Proteomes" id="UP001457282"/>
    </source>
</evidence>